<dbReference type="Gene3D" id="2.170.270.10">
    <property type="entry name" value="SET domain"/>
    <property type="match status" value="1"/>
</dbReference>
<dbReference type="SUPFAM" id="SSF144232">
    <property type="entry name" value="HIT/MYND zinc finger-like"/>
    <property type="match status" value="1"/>
</dbReference>
<evidence type="ECO:0000259" key="6">
    <source>
        <dbReference type="PROSITE" id="PS50865"/>
    </source>
</evidence>
<evidence type="ECO:0000313" key="7">
    <source>
        <dbReference type="EMBL" id="KAH6660109.1"/>
    </source>
</evidence>
<dbReference type="CDD" id="cd20071">
    <property type="entry name" value="SET_SMYD"/>
    <property type="match status" value="1"/>
</dbReference>
<sequence length="524" mass="57802">MIIPDGLRLNGTSFSPRGRFLTAGRTFEPGELIAHFTTPSIALPDSPSLSLTCSYCLRTDTTVRACTGCRGTYYCSAPCQKADWGLVHKAECKVFKRVKSEGHDFLPTPVRALLHVLLRADMRNAASELEGHVEAFRKDGGEWKNAELQAMGALHYLELEMTQKRISEAVELGCKDEDIGQTGVFVNPALAMLNHSCVPNAFVQFSGRKAILRANITIEEGQEVVISYINSSLYRSRRQQALREQYHFSCTCLRCSDDLDVYQVAKIYPDGKLNNLSLKPDLELSDKPAIATSVKSIHTQIDKIYAAVSSDPPVELAAIRKHWQLCGPLRKANLFAIEPLPQTMAGASIYFVKLGNFPFSLAVSCFLAVHIDPFTNPMPFGPSRIKGLQMVANLLSNTGPMSGSETPSSDNSLNGRVAQALSKMDQATIAQAVLAIIAHWAPFAHSKEWQIYRDASMQLNDIEDLPGRGKERDLVKLWVTTPDDVEAAMFFDYAVLKPVRKLAGFALEIMDAEFSGKQGLLGDR</sequence>
<dbReference type="InterPro" id="IPR046341">
    <property type="entry name" value="SET_dom_sf"/>
</dbReference>
<name>A0A9P9A4Q1_9PEZI</name>
<reference evidence="7" key="1">
    <citation type="journal article" date="2021" name="Nat. Commun.">
        <title>Genetic determinants of endophytism in the Arabidopsis root mycobiome.</title>
        <authorList>
            <person name="Mesny F."/>
            <person name="Miyauchi S."/>
            <person name="Thiergart T."/>
            <person name="Pickel B."/>
            <person name="Atanasova L."/>
            <person name="Karlsson M."/>
            <person name="Huettel B."/>
            <person name="Barry K.W."/>
            <person name="Haridas S."/>
            <person name="Chen C."/>
            <person name="Bauer D."/>
            <person name="Andreopoulos W."/>
            <person name="Pangilinan J."/>
            <person name="LaButti K."/>
            <person name="Riley R."/>
            <person name="Lipzen A."/>
            <person name="Clum A."/>
            <person name="Drula E."/>
            <person name="Henrissat B."/>
            <person name="Kohler A."/>
            <person name="Grigoriev I.V."/>
            <person name="Martin F.M."/>
            <person name="Hacquard S."/>
        </authorList>
    </citation>
    <scope>NUCLEOTIDE SEQUENCE</scope>
    <source>
        <strain evidence="7">MPI-SDFR-AT-0073</strain>
    </source>
</reference>
<dbReference type="GeneID" id="70135233"/>
<evidence type="ECO:0000259" key="5">
    <source>
        <dbReference type="PROSITE" id="PS50280"/>
    </source>
</evidence>
<dbReference type="RefSeq" id="XP_045964240.1">
    <property type="nucleotide sequence ID" value="XM_046106342.1"/>
</dbReference>
<dbReference type="InterPro" id="IPR001214">
    <property type="entry name" value="SET_dom"/>
</dbReference>
<dbReference type="EMBL" id="JAGPXC010000001">
    <property type="protein sequence ID" value="KAH6660109.1"/>
    <property type="molecule type" value="Genomic_DNA"/>
</dbReference>
<dbReference type="PROSITE" id="PS01360">
    <property type="entry name" value="ZF_MYND_1"/>
    <property type="match status" value="1"/>
</dbReference>
<dbReference type="AlphaFoldDB" id="A0A9P9A4Q1"/>
<dbReference type="OrthoDB" id="265717at2759"/>
<evidence type="ECO:0000256" key="2">
    <source>
        <dbReference type="ARBA" id="ARBA00022771"/>
    </source>
</evidence>
<evidence type="ECO:0000256" key="3">
    <source>
        <dbReference type="ARBA" id="ARBA00022833"/>
    </source>
</evidence>
<keyword evidence="8" id="KW-1185">Reference proteome</keyword>
<dbReference type="Gene3D" id="1.10.220.160">
    <property type="match status" value="1"/>
</dbReference>
<evidence type="ECO:0000256" key="1">
    <source>
        <dbReference type="ARBA" id="ARBA00022723"/>
    </source>
</evidence>
<dbReference type="GO" id="GO:0005634">
    <property type="term" value="C:nucleus"/>
    <property type="evidence" value="ECO:0007669"/>
    <property type="project" value="TreeGrafter"/>
</dbReference>
<dbReference type="PROSITE" id="PS50280">
    <property type="entry name" value="SET"/>
    <property type="match status" value="1"/>
</dbReference>
<accession>A0A9P9A4Q1</accession>
<dbReference type="Pfam" id="PF00856">
    <property type="entry name" value="SET"/>
    <property type="match status" value="1"/>
</dbReference>
<proteinExistence type="predicted"/>
<dbReference type="InterPro" id="IPR002893">
    <property type="entry name" value="Znf_MYND"/>
</dbReference>
<gene>
    <name evidence="7" type="ORF">BKA67DRAFT_653309</name>
</gene>
<organism evidence="7 8">
    <name type="scientific">Truncatella angustata</name>
    <dbReference type="NCBI Taxonomy" id="152316"/>
    <lineage>
        <taxon>Eukaryota</taxon>
        <taxon>Fungi</taxon>
        <taxon>Dikarya</taxon>
        <taxon>Ascomycota</taxon>
        <taxon>Pezizomycotina</taxon>
        <taxon>Sordariomycetes</taxon>
        <taxon>Xylariomycetidae</taxon>
        <taxon>Amphisphaeriales</taxon>
        <taxon>Sporocadaceae</taxon>
        <taxon>Truncatella</taxon>
    </lineage>
</organism>
<dbReference type="Proteomes" id="UP000758603">
    <property type="component" value="Unassembled WGS sequence"/>
</dbReference>
<dbReference type="Gene3D" id="6.10.140.2220">
    <property type="match status" value="1"/>
</dbReference>
<feature type="domain" description="SET" evidence="5">
    <location>
        <begin position="5"/>
        <end position="229"/>
    </location>
</feature>
<dbReference type="InterPro" id="IPR050869">
    <property type="entry name" value="H3K4_H4K5_MeTrfase"/>
</dbReference>
<keyword evidence="3" id="KW-0862">Zinc</keyword>
<feature type="domain" description="MYND-type" evidence="6">
    <location>
        <begin position="53"/>
        <end position="92"/>
    </location>
</feature>
<dbReference type="SUPFAM" id="SSF82199">
    <property type="entry name" value="SET domain"/>
    <property type="match status" value="1"/>
</dbReference>
<dbReference type="Pfam" id="PF01753">
    <property type="entry name" value="zf-MYND"/>
    <property type="match status" value="1"/>
</dbReference>
<dbReference type="PANTHER" id="PTHR12197">
    <property type="entry name" value="HISTONE-LYSINE N-METHYLTRANSFERASE SMYD"/>
    <property type="match status" value="1"/>
</dbReference>
<protein>
    <recommendedName>
        <fullName evidence="9">MYND-type zinc finger protein samB</fullName>
    </recommendedName>
</protein>
<keyword evidence="2 4" id="KW-0863">Zinc-finger</keyword>
<dbReference type="PANTHER" id="PTHR12197:SF251">
    <property type="entry name" value="EG:BACR7C10.4 PROTEIN"/>
    <property type="match status" value="1"/>
</dbReference>
<dbReference type="GO" id="GO:0008270">
    <property type="term" value="F:zinc ion binding"/>
    <property type="evidence" value="ECO:0007669"/>
    <property type="project" value="UniProtKB-KW"/>
</dbReference>
<keyword evidence="1" id="KW-0479">Metal-binding</keyword>
<dbReference type="PROSITE" id="PS50865">
    <property type="entry name" value="ZF_MYND_2"/>
    <property type="match status" value="1"/>
</dbReference>
<evidence type="ECO:0000313" key="8">
    <source>
        <dbReference type="Proteomes" id="UP000758603"/>
    </source>
</evidence>
<evidence type="ECO:0000256" key="4">
    <source>
        <dbReference type="PROSITE-ProRule" id="PRU00134"/>
    </source>
</evidence>
<evidence type="ECO:0008006" key="9">
    <source>
        <dbReference type="Google" id="ProtNLM"/>
    </source>
</evidence>
<comment type="caution">
    <text evidence="7">The sequence shown here is derived from an EMBL/GenBank/DDBJ whole genome shotgun (WGS) entry which is preliminary data.</text>
</comment>